<keyword evidence="2" id="KW-1185">Reference proteome</keyword>
<name>A0A067TP43_GALM3</name>
<protein>
    <submittedName>
        <fullName evidence="1">Uncharacterized protein</fullName>
    </submittedName>
</protein>
<dbReference type="AlphaFoldDB" id="A0A067TP43"/>
<sequence>MLALPGQDTPGFDGRTVGSLAGSKNPLICRALFPSLSLLLAFLFLPLSPDTEVRTPGHGNVEVERKSLAESPLLHSASTYLPRFISAILYNGRKLHFDQGAIVMRNAKAMDTSLPICFLGSRSRGRREAPILRFQSSTYFRDWVQCCLSALR</sequence>
<accession>A0A067TP43</accession>
<dbReference type="HOGENOM" id="CLU_1722492_0_0_1"/>
<evidence type="ECO:0000313" key="2">
    <source>
        <dbReference type="Proteomes" id="UP000027222"/>
    </source>
</evidence>
<proteinExistence type="predicted"/>
<dbReference type="Proteomes" id="UP000027222">
    <property type="component" value="Unassembled WGS sequence"/>
</dbReference>
<evidence type="ECO:0000313" key="1">
    <source>
        <dbReference type="EMBL" id="KDR84102.1"/>
    </source>
</evidence>
<organism evidence="1 2">
    <name type="scientific">Galerina marginata (strain CBS 339.88)</name>
    <dbReference type="NCBI Taxonomy" id="685588"/>
    <lineage>
        <taxon>Eukaryota</taxon>
        <taxon>Fungi</taxon>
        <taxon>Dikarya</taxon>
        <taxon>Basidiomycota</taxon>
        <taxon>Agaricomycotina</taxon>
        <taxon>Agaricomycetes</taxon>
        <taxon>Agaricomycetidae</taxon>
        <taxon>Agaricales</taxon>
        <taxon>Agaricineae</taxon>
        <taxon>Strophariaceae</taxon>
        <taxon>Galerina</taxon>
    </lineage>
</organism>
<gene>
    <name evidence="1" type="ORF">GALMADRAFT_697684</name>
</gene>
<reference evidence="2" key="1">
    <citation type="journal article" date="2014" name="Proc. Natl. Acad. Sci. U.S.A.">
        <title>Extensive sampling of basidiomycete genomes demonstrates inadequacy of the white-rot/brown-rot paradigm for wood decay fungi.</title>
        <authorList>
            <person name="Riley R."/>
            <person name="Salamov A.A."/>
            <person name="Brown D.W."/>
            <person name="Nagy L.G."/>
            <person name="Floudas D."/>
            <person name="Held B.W."/>
            <person name="Levasseur A."/>
            <person name="Lombard V."/>
            <person name="Morin E."/>
            <person name="Otillar R."/>
            <person name="Lindquist E.A."/>
            <person name="Sun H."/>
            <person name="LaButti K.M."/>
            <person name="Schmutz J."/>
            <person name="Jabbour D."/>
            <person name="Luo H."/>
            <person name="Baker S.E."/>
            <person name="Pisabarro A.G."/>
            <person name="Walton J.D."/>
            <person name="Blanchette R.A."/>
            <person name="Henrissat B."/>
            <person name="Martin F."/>
            <person name="Cullen D."/>
            <person name="Hibbett D.S."/>
            <person name="Grigoriev I.V."/>
        </authorList>
    </citation>
    <scope>NUCLEOTIDE SEQUENCE [LARGE SCALE GENOMIC DNA]</scope>
    <source>
        <strain evidence="2">CBS 339.88</strain>
    </source>
</reference>
<dbReference type="EMBL" id="KL142368">
    <property type="protein sequence ID" value="KDR84102.1"/>
    <property type="molecule type" value="Genomic_DNA"/>
</dbReference>